<protein>
    <submittedName>
        <fullName evidence="6">LacI family transcriptional regulator</fullName>
    </submittedName>
</protein>
<feature type="domain" description="HTH lacI-type" evidence="4">
    <location>
        <begin position="6"/>
        <end position="60"/>
    </location>
</feature>
<evidence type="ECO:0000313" key="7">
    <source>
        <dbReference type="Proteomes" id="UP000637774"/>
    </source>
</evidence>
<dbReference type="InterPro" id="IPR028082">
    <property type="entry name" value="Peripla_BP_I"/>
</dbReference>
<reference evidence="7" key="1">
    <citation type="journal article" date="2019" name="Int. J. Syst. Evol. Microbiol.">
        <title>The Global Catalogue of Microorganisms (GCM) 10K type strain sequencing project: providing services to taxonomists for standard genome sequencing and annotation.</title>
        <authorList>
            <consortium name="The Broad Institute Genomics Platform"/>
            <consortium name="The Broad Institute Genome Sequencing Center for Infectious Disease"/>
            <person name="Wu L."/>
            <person name="Ma J."/>
        </authorList>
    </citation>
    <scope>NUCLEOTIDE SEQUENCE [LARGE SCALE GENOMIC DNA]</scope>
    <source>
        <strain evidence="7">CGMCC 1.14966</strain>
    </source>
</reference>
<evidence type="ECO:0000259" key="5">
    <source>
        <dbReference type="PROSITE" id="PS50943"/>
    </source>
</evidence>
<dbReference type="PANTHER" id="PTHR30146">
    <property type="entry name" value="LACI-RELATED TRANSCRIPTIONAL REPRESSOR"/>
    <property type="match status" value="1"/>
</dbReference>
<accession>A0ABQ2ABE8</accession>
<evidence type="ECO:0000313" key="6">
    <source>
        <dbReference type="EMBL" id="GGH88320.1"/>
    </source>
</evidence>
<evidence type="ECO:0000256" key="1">
    <source>
        <dbReference type="ARBA" id="ARBA00023015"/>
    </source>
</evidence>
<dbReference type="PROSITE" id="PS50932">
    <property type="entry name" value="HTH_LACI_2"/>
    <property type="match status" value="1"/>
</dbReference>
<name>A0ABQ2ABE8_9BACT</name>
<evidence type="ECO:0000256" key="3">
    <source>
        <dbReference type="ARBA" id="ARBA00023163"/>
    </source>
</evidence>
<dbReference type="RefSeq" id="WP_188562843.1">
    <property type="nucleotide sequence ID" value="NZ_BMGY01000031.1"/>
</dbReference>
<dbReference type="SUPFAM" id="SSF53822">
    <property type="entry name" value="Periplasmic binding protein-like I"/>
    <property type="match status" value="1"/>
</dbReference>
<comment type="caution">
    <text evidence="6">The sequence shown here is derived from an EMBL/GenBank/DDBJ whole genome shotgun (WGS) entry which is preliminary data.</text>
</comment>
<evidence type="ECO:0000259" key="4">
    <source>
        <dbReference type="PROSITE" id="PS50932"/>
    </source>
</evidence>
<dbReference type="SMART" id="SM00354">
    <property type="entry name" value="HTH_LACI"/>
    <property type="match status" value="1"/>
</dbReference>
<dbReference type="CDD" id="cd01392">
    <property type="entry name" value="HTH_LacI"/>
    <property type="match status" value="1"/>
</dbReference>
<dbReference type="SUPFAM" id="SSF47413">
    <property type="entry name" value="lambda repressor-like DNA-binding domains"/>
    <property type="match status" value="1"/>
</dbReference>
<dbReference type="Gene3D" id="3.40.50.2300">
    <property type="match status" value="2"/>
</dbReference>
<dbReference type="PROSITE" id="PS50943">
    <property type="entry name" value="HTH_CROC1"/>
    <property type="match status" value="1"/>
</dbReference>
<dbReference type="Pfam" id="PF00356">
    <property type="entry name" value="LacI"/>
    <property type="match status" value="1"/>
</dbReference>
<dbReference type="InterPro" id="IPR046335">
    <property type="entry name" value="LacI/GalR-like_sensor"/>
</dbReference>
<keyword evidence="2" id="KW-0238">DNA-binding</keyword>
<keyword evidence="1" id="KW-0805">Transcription regulation</keyword>
<dbReference type="InterPro" id="IPR010982">
    <property type="entry name" value="Lambda_DNA-bd_dom_sf"/>
</dbReference>
<organism evidence="6 7">
    <name type="scientific">Hymenobacter frigidus</name>
    <dbReference type="NCBI Taxonomy" id="1524095"/>
    <lineage>
        <taxon>Bacteria</taxon>
        <taxon>Pseudomonadati</taxon>
        <taxon>Bacteroidota</taxon>
        <taxon>Cytophagia</taxon>
        <taxon>Cytophagales</taxon>
        <taxon>Hymenobacteraceae</taxon>
        <taxon>Hymenobacter</taxon>
    </lineage>
</organism>
<proteinExistence type="predicted"/>
<gene>
    <name evidence="6" type="ORF">GCM10011495_29310</name>
</gene>
<dbReference type="CDD" id="cd06267">
    <property type="entry name" value="PBP1_LacI_sugar_binding-like"/>
    <property type="match status" value="1"/>
</dbReference>
<dbReference type="InterPro" id="IPR001387">
    <property type="entry name" value="Cro/C1-type_HTH"/>
</dbReference>
<dbReference type="Proteomes" id="UP000637774">
    <property type="component" value="Unassembled WGS sequence"/>
</dbReference>
<keyword evidence="7" id="KW-1185">Reference proteome</keyword>
<sequence>MQNNRASIADLAKALNLSPSTVSRALNDNSVISAATRLRVQQLAQELNYHPNHLAAGLRTGRSNLLGVLVPHIEGTFFASVVHGIETVATKAGFKVMICQSNEDVEHEKRNIDTLINAQVEGILVSLSRTTHDTRHFEKVHQRGIPLVFFDRMLETLGVNAVVLDDYQGAYQVTTHLIEQGCRRIAHFAGPQHLNIYHNRRLGYLAALRTYGLAEAEELVITSDMTLADGVAGMEQLLALPAPQRPDGLFSASDFSLVGALQTLKEHGLRVPQDMLLAGFSNEIFTSFTEPRLTSVDQRCELLGQETVRLFLEIREAGATNFQARRVVLPPHLLIRESSTRPPA</sequence>
<dbReference type="PANTHER" id="PTHR30146:SF109">
    <property type="entry name" value="HTH-TYPE TRANSCRIPTIONAL REGULATOR GALS"/>
    <property type="match status" value="1"/>
</dbReference>
<keyword evidence="3" id="KW-0804">Transcription</keyword>
<dbReference type="EMBL" id="BMGY01000031">
    <property type="protein sequence ID" value="GGH88320.1"/>
    <property type="molecule type" value="Genomic_DNA"/>
</dbReference>
<evidence type="ECO:0000256" key="2">
    <source>
        <dbReference type="ARBA" id="ARBA00023125"/>
    </source>
</evidence>
<dbReference type="InterPro" id="IPR000843">
    <property type="entry name" value="HTH_LacI"/>
</dbReference>
<dbReference type="Pfam" id="PF13377">
    <property type="entry name" value="Peripla_BP_3"/>
    <property type="match status" value="1"/>
</dbReference>
<feature type="domain" description="HTH cro/C1-type" evidence="5">
    <location>
        <begin position="7"/>
        <end position="54"/>
    </location>
</feature>
<dbReference type="Gene3D" id="1.10.260.40">
    <property type="entry name" value="lambda repressor-like DNA-binding domains"/>
    <property type="match status" value="1"/>
</dbReference>